<organism evidence="1 2">
    <name type="scientific">Sphaerodactylus townsendi</name>
    <dbReference type="NCBI Taxonomy" id="933632"/>
    <lineage>
        <taxon>Eukaryota</taxon>
        <taxon>Metazoa</taxon>
        <taxon>Chordata</taxon>
        <taxon>Craniata</taxon>
        <taxon>Vertebrata</taxon>
        <taxon>Euteleostomi</taxon>
        <taxon>Lepidosauria</taxon>
        <taxon>Squamata</taxon>
        <taxon>Bifurcata</taxon>
        <taxon>Gekkota</taxon>
        <taxon>Sphaerodactylidae</taxon>
        <taxon>Sphaerodactylus</taxon>
    </lineage>
</organism>
<dbReference type="EMBL" id="CM037621">
    <property type="protein sequence ID" value="KAH8001728.1"/>
    <property type="molecule type" value="Genomic_DNA"/>
</dbReference>
<sequence length="88" mass="9509">MPESALDLAMANAGKGSELEADTRRGSRHSHTVEHSGSHYSPVGNSDSAWEQLLAQCPPLQQPGPEENLRIVALSAAQKNLLSKMESW</sequence>
<name>A0ACB8F999_9SAUR</name>
<comment type="caution">
    <text evidence="1">The sequence shown here is derived from an EMBL/GenBank/DDBJ whole genome shotgun (WGS) entry which is preliminary data.</text>
</comment>
<evidence type="ECO:0000313" key="2">
    <source>
        <dbReference type="Proteomes" id="UP000827872"/>
    </source>
</evidence>
<reference evidence="1" key="1">
    <citation type="submission" date="2021-08" db="EMBL/GenBank/DDBJ databases">
        <title>The first chromosome-level gecko genome reveals the dynamic sex chromosomes of Neotropical dwarf geckos (Sphaerodactylidae: Sphaerodactylus).</title>
        <authorList>
            <person name="Pinto B.J."/>
            <person name="Keating S.E."/>
            <person name="Gamble T."/>
        </authorList>
    </citation>
    <scope>NUCLEOTIDE SEQUENCE</scope>
    <source>
        <strain evidence="1">TG3544</strain>
    </source>
</reference>
<keyword evidence="2" id="KW-1185">Reference proteome</keyword>
<evidence type="ECO:0000313" key="1">
    <source>
        <dbReference type="EMBL" id="KAH8001728.1"/>
    </source>
</evidence>
<accession>A0ACB8F999</accession>
<gene>
    <name evidence="1" type="ORF">K3G42_014694</name>
</gene>
<proteinExistence type="predicted"/>
<protein>
    <submittedName>
        <fullName evidence="1">Uncharacterized protein</fullName>
    </submittedName>
</protein>
<dbReference type="Proteomes" id="UP000827872">
    <property type="component" value="Linkage Group LG08"/>
</dbReference>